<dbReference type="Proteomes" id="UP000011529">
    <property type="component" value="Unassembled WGS sequence"/>
</dbReference>
<reference evidence="3" key="2">
    <citation type="journal article" date="2013" name="Mar. Genomics">
        <title>Expression of sulfatases in Rhodopirellula baltica and the diversity of sulfatases in the genus Rhodopirellula.</title>
        <authorList>
            <person name="Wegner C.E."/>
            <person name="Richter-Heitmann T."/>
            <person name="Klindworth A."/>
            <person name="Klockow C."/>
            <person name="Richter M."/>
            <person name="Achstetter T."/>
            <person name="Glockner F.O."/>
            <person name="Harder J."/>
        </authorList>
    </citation>
    <scope>NUCLEOTIDE SEQUENCE [LARGE SCALE GENOMIC DNA]</scope>
    <source>
        <strain evidence="3">6C</strain>
    </source>
</reference>
<keyword evidence="2" id="KW-0812">Transmembrane</keyword>
<evidence type="ECO:0000313" key="3">
    <source>
        <dbReference type="EMBL" id="EMB17119.1"/>
    </source>
</evidence>
<dbReference type="AlphaFoldDB" id="M2B4J2"/>
<feature type="region of interest" description="Disordered" evidence="1">
    <location>
        <begin position="103"/>
        <end position="126"/>
    </location>
</feature>
<protein>
    <submittedName>
        <fullName evidence="3">Membrane protein</fullName>
    </submittedName>
</protein>
<dbReference type="EMBL" id="ANMO01000105">
    <property type="protein sequence ID" value="EMB17119.1"/>
    <property type="molecule type" value="Genomic_DNA"/>
</dbReference>
<keyword evidence="2" id="KW-0472">Membrane</keyword>
<comment type="caution">
    <text evidence="3">The sequence shown here is derived from an EMBL/GenBank/DDBJ whole genome shotgun (WGS) entry which is preliminary data.</text>
</comment>
<proteinExistence type="predicted"/>
<gene>
    <name evidence="3" type="ORF">RE6C_02135</name>
</gene>
<feature type="transmembrane region" description="Helical" evidence="2">
    <location>
        <begin position="12"/>
        <end position="32"/>
    </location>
</feature>
<name>M2B4J2_9BACT</name>
<evidence type="ECO:0000256" key="2">
    <source>
        <dbReference type="SAM" id="Phobius"/>
    </source>
</evidence>
<evidence type="ECO:0000313" key="4">
    <source>
        <dbReference type="Proteomes" id="UP000011529"/>
    </source>
</evidence>
<feature type="compositionally biased region" description="Basic and acidic residues" evidence="1">
    <location>
        <begin position="104"/>
        <end position="118"/>
    </location>
</feature>
<reference evidence="3" key="1">
    <citation type="submission" date="2012-11" db="EMBL/GenBank/DDBJ databases">
        <title>Permanent draft genomes of Rhodopirellula europaea strain SH398 and 6C.</title>
        <authorList>
            <person name="Richter M."/>
            <person name="Richter-Heitmann T."/>
            <person name="Frank C."/>
            <person name="Harder J."/>
            <person name="Glockner F.O."/>
        </authorList>
    </citation>
    <scope>NUCLEOTIDE SEQUENCE</scope>
    <source>
        <strain evidence="3">6C</strain>
    </source>
</reference>
<keyword evidence="4" id="KW-1185">Reference proteome</keyword>
<accession>M2B4J2</accession>
<dbReference type="PATRIC" id="fig|1263867.3.peg.2270"/>
<feature type="transmembrane region" description="Helical" evidence="2">
    <location>
        <begin position="44"/>
        <end position="64"/>
    </location>
</feature>
<keyword evidence="2" id="KW-1133">Transmembrane helix</keyword>
<evidence type="ECO:0000256" key="1">
    <source>
        <dbReference type="SAM" id="MobiDB-lite"/>
    </source>
</evidence>
<feature type="transmembrane region" description="Helical" evidence="2">
    <location>
        <begin position="76"/>
        <end position="96"/>
    </location>
</feature>
<organism evidence="3 4">
    <name type="scientific">Rhodopirellula europaea 6C</name>
    <dbReference type="NCBI Taxonomy" id="1263867"/>
    <lineage>
        <taxon>Bacteria</taxon>
        <taxon>Pseudomonadati</taxon>
        <taxon>Planctomycetota</taxon>
        <taxon>Planctomycetia</taxon>
        <taxon>Pirellulales</taxon>
        <taxon>Pirellulaceae</taxon>
        <taxon>Rhodopirellula</taxon>
    </lineage>
</organism>
<sequence length="126" mass="14169">MLDPQTLKELQTVLMGGSMLWAIGRVVHWFNGRANETKRVHGQFIPEWIGGTYISCGLLALFWFGPAPRIPAPPSLTFASFGLLIGLAAGWVHGNVRLRLHREHNKDSERQRLNRATDDGNPYRPP</sequence>